<keyword evidence="3" id="KW-0132">Cell division</keyword>
<feature type="compositionally biased region" description="Low complexity" evidence="7">
    <location>
        <begin position="311"/>
        <end position="351"/>
    </location>
</feature>
<dbReference type="GO" id="GO:0090307">
    <property type="term" value="P:mitotic spindle assembly"/>
    <property type="evidence" value="ECO:0007669"/>
    <property type="project" value="TreeGrafter"/>
</dbReference>
<dbReference type="SMART" id="SM01349">
    <property type="entry name" value="TOG"/>
    <property type="match status" value="1"/>
</dbReference>
<dbReference type="InterPro" id="IPR034085">
    <property type="entry name" value="TOG"/>
</dbReference>
<comment type="similarity">
    <text evidence="2">Belongs to the CLASP family.</text>
</comment>
<feature type="region of interest" description="Disordered" evidence="7">
    <location>
        <begin position="602"/>
        <end position="636"/>
    </location>
</feature>
<dbReference type="Pfam" id="PF12348">
    <property type="entry name" value="CLASP_N"/>
    <property type="match status" value="1"/>
</dbReference>
<evidence type="ECO:0000259" key="8">
    <source>
        <dbReference type="SMART" id="SM01349"/>
    </source>
</evidence>
<dbReference type="GO" id="GO:0005876">
    <property type="term" value="C:spindle microtubule"/>
    <property type="evidence" value="ECO:0007669"/>
    <property type="project" value="TreeGrafter"/>
</dbReference>
<evidence type="ECO:0000256" key="3">
    <source>
        <dbReference type="ARBA" id="ARBA00022618"/>
    </source>
</evidence>
<dbReference type="OrthoDB" id="46159at2759"/>
<proteinExistence type="inferred from homology"/>
<evidence type="ECO:0000256" key="5">
    <source>
        <dbReference type="ARBA" id="ARBA00022776"/>
    </source>
</evidence>
<protein>
    <recommendedName>
        <fullName evidence="8">TOG domain-containing protein</fullName>
    </recommendedName>
</protein>
<dbReference type="PANTHER" id="PTHR21567:SF9">
    <property type="entry name" value="CLIP-ASSOCIATING PROTEIN"/>
    <property type="match status" value="1"/>
</dbReference>
<dbReference type="InterPro" id="IPR011989">
    <property type="entry name" value="ARM-like"/>
</dbReference>
<dbReference type="Gene3D" id="1.25.10.10">
    <property type="entry name" value="Leucine-rich Repeat Variant"/>
    <property type="match status" value="1"/>
</dbReference>
<evidence type="ECO:0000256" key="6">
    <source>
        <dbReference type="SAM" id="Coils"/>
    </source>
</evidence>
<gene>
    <name evidence="9" type="ORF">BGZ99_001118</name>
</gene>
<evidence type="ECO:0000256" key="4">
    <source>
        <dbReference type="ARBA" id="ARBA00022701"/>
    </source>
</evidence>
<dbReference type="InterPro" id="IPR016024">
    <property type="entry name" value="ARM-type_fold"/>
</dbReference>
<keyword evidence="5" id="KW-0131">Cell cycle</keyword>
<dbReference type="PANTHER" id="PTHR21567">
    <property type="entry name" value="CLASP"/>
    <property type="match status" value="1"/>
</dbReference>
<name>A0A9P6UY73_9FUNG</name>
<dbReference type="SUPFAM" id="SSF48371">
    <property type="entry name" value="ARM repeat"/>
    <property type="match status" value="1"/>
</dbReference>
<feature type="region of interest" description="Disordered" evidence="7">
    <location>
        <begin position="311"/>
        <end position="489"/>
    </location>
</feature>
<feature type="domain" description="TOG" evidence="8">
    <location>
        <begin position="10"/>
        <end position="235"/>
    </location>
</feature>
<feature type="coiled-coil region" evidence="6">
    <location>
        <begin position="672"/>
        <end position="726"/>
    </location>
</feature>
<comment type="caution">
    <text evidence="9">The sequence shown here is derived from an EMBL/GenBank/DDBJ whole genome shotgun (WGS) entry which is preliminary data.</text>
</comment>
<dbReference type="GO" id="GO:1990023">
    <property type="term" value="C:mitotic spindle midzone"/>
    <property type="evidence" value="ECO:0007669"/>
    <property type="project" value="TreeGrafter"/>
</dbReference>
<organism evidence="9 10">
    <name type="scientific">Dissophora globulifera</name>
    <dbReference type="NCBI Taxonomy" id="979702"/>
    <lineage>
        <taxon>Eukaryota</taxon>
        <taxon>Fungi</taxon>
        <taxon>Fungi incertae sedis</taxon>
        <taxon>Mucoromycota</taxon>
        <taxon>Mortierellomycotina</taxon>
        <taxon>Mortierellomycetes</taxon>
        <taxon>Mortierellales</taxon>
        <taxon>Mortierellaceae</taxon>
        <taxon>Dissophora</taxon>
    </lineage>
</organism>
<feature type="compositionally biased region" description="Polar residues" evidence="7">
    <location>
        <begin position="607"/>
        <end position="616"/>
    </location>
</feature>
<feature type="compositionally biased region" description="Polar residues" evidence="7">
    <location>
        <begin position="357"/>
        <end position="374"/>
    </location>
</feature>
<comment type="subcellular location">
    <subcellularLocation>
        <location evidence="1">Cytoplasm</location>
        <location evidence="1">Cytoskeleton</location>
        <location evidence="1">Spindle</location>
    </subcellularLocation>
</comment>
<feature type="compositionally biased region" description="Low complexity" evidence="7">
    <location>
        <begin position="514"/>
        <end position="537"/>
    </location>
</feature>
<dbReference type="GO" id="GO:0005815">
    <property type="term" value="C:microtubule organizing center"/>
    <property type="evidence" value="ECO:0007669"/>
    <property type="project" value="TreeGrafter"/>
</dbReference>
<accession>A0A9P6UY73</accession>
<evidence type="ECO:0000256" key="1">
    <source>
        <dbReference type="ARBA" id="ARBA00004186"/>
    </source>
</evidence>
<feature type="compositionally biased region" description="Polar residues" evidence="7">
    <location>
        <begin position="256"/>
        <end position="265"/>
    </location>
</feature>
<dbReference type="Proteomes" id="UP000738325">
    <property type="component" value="Unassembled WGS sequence"/>
</dbReference>
<dbReference type="GO" id="GO:0051301">
    <property type="term" value="P:cell division"/>
    <property type="evidence" value="ECO:0007669"/>
    <property type="project" value="UniProtKB-KW"/>
</dbReference>
<evidence type="ECO:0000256" key="7">
    <source>
        <dbReference type="SAM" id="MobiDB-lite"/>
    </source>
</evidence>
<feature type="compositionally biased region" description="Basic and acidic residues" evidence="7">
    <location>
        <begin position="442"/>
        <end position="455"/>
    </location>
</feature>
<keyword evidence="10" id="KW-1185">Reference proteome</keyword>
<keyword evidence="5" id="KW-0498">Mitosis</keyword>
<sequence>MLSATAIHLNYNDLDNVLNQPETEHNWAAKESAIKSLGSACHSSIALNHEFLAFIKNHRKSFNESLLTERTRLSGTACDFVEKLSTSMGRDFGFHFADLFTGALLKVCARTNKVMVTRALKALNSIVNAGCLNPLSKACQAFTTNNKTLRIACINLIASCIAQYSAQELEPFLPAFEPVLKEGVSDAAPEVRDTSRKSYKIYAELFPEQSQRLTSTLPGNVLKYLLPETRPTMSQPRLTATISRAATGRFNEPSRETSTGVSRTGPSRVGPLRARTMSVADNAPPNSFKAASSSTAQYPVQSSQPYAYHTSQYQQPSLQQTSTPQSLSRNHGPASRSASFSESTESNVSNSHGAQRLSAQRTRALSGNTGSSGSMLHRAPSINIATNGGPQRVVPPAPYTPDASKSNRPGSLMNRLSKVEPVSKASRISTPSHSSHANHGAPVEREQLSASERAKAYSANLKNDMAGRRASSQPLRSGVGGRRVTPDIPGYSGYGSLSTASMSVSSSASTASTSAATSTTSVSPASSLSTSPTTTHSPAHDQLFSTFRAPPNSQLASSPPESCPSPDARHSSLPMSQQSDDFALHAPAPLSPRIMAEVSLESRPDSLNHQQQQQAPLSPRSPLHQQSSPYQHGFSESNEQVHDVLDGYVDADSDHNMSVPDHETLFGHTDDYLKVEQEISELQQLIHESRQQRSAAFEEQGKGVFMEEVEQEHMAVKAYAEEYEATLEAVSSSSASLLSNHEEK</sequence>
<dbReference type="GO" id="GO:0008017">
    <property type="term" value="F:microtubule binding"/>
    <property type="evidence" value="ECO:0007669"/>
    <property type="project" value="TreeGrafter"/>
</dbReference>
<feature type="compositionally biased region" description="Polar residues" evidence="7">
    <location>
        <begin position="426"/>
        <end position="437"/>
    </location>
</feature>
<dbReference type="AlphaFoldDB" id="A0A9P6UY73"/>
<dbReference type="GO" id="GO:0005881">
    <property type="term" value="C:cytoplasmic microtubule"/>
    <property type="evidence" value="ECO:0007669"/>
    <property type="project" value="TreeGrafter"/>
</dbReference>
<feature type="compositionally biased region" description="Polar residues" evidence="7">
    <location>
        <begin position="551"/>
        <end position="560"/>
    </location>
</feature>
<keyword evidence="4" id="KW-0493">Microtubule</keyword>
<dbReference type="InterPro" id="IPR024395">
    <property type="entry name" value="CLASP_N_dom"/>
</dbReference>
<evidence type="ECO:0000313" key="10">
    <source>
        <dbReference type="Proteomes" id="UP000738325"/>
    </source>
</evidence>
<keyword evidence="6" id="KW-0175">Coiled coil</keyword>
<feature type="compositionally biased region" description="Polar residues" evidence="7">
    <location>
        <begin position="623"/>
        <end position="636"/>
    </location>
</feature>
<evidence type="ECO:0000313" key="9">
    <source>
        <dbReference type="EMBL" id="KAG0325021.1"/>
    </source>
</evidence>
<reference evidence="9" key="1">
    <citation type="journal article" date="2020" name="Fungal Divers.">
        <title>Resolving the Mortierellaceae phylogeny through synthesis of multi-gene phylogenetics and phylogenomics.</title>
        <authorList>
            <person name="Vandepol N."/>
            <person name="Liber J."/>
            <person name="Desiro A."/>
            <person name="Na H."/>
            <person name="Kennedy M."/>
            <person name="Barry K."/>
            <person name="Grigoriev I.V."/>
            <person name="Miller A.N."/>
            <person name="O'Donnell K."/>
            <person name="Stajich J.E."/>
            <person name="Bonito G."/>
        </authorList>
    </citation>
    <scope>NUCLEOTIDE SEQUENCE</scope>
    <source>
        <strain evidence="9">REB-010B</strain>
    </source>
</reference>
<evidence type="ECO:0000256" key="2">
    <source>
        <dbReference type="ARBA" id="ARBA00009549"/>
    </source>
</evidence>
<dbReference type="EMBL" id="JAAAIP010000127">
    <property type="protein sequence ID" value="KAG0325021.1"/>
    <property type="molecule type" value="Genomic_DNA"/>
</dbReference>
<feature type="region of interest" description="Disordered" evidence="7">
    <location>
        <begin position="243"/>
        <end position="272"/>
    </location>
</feature>
<feature type="region of interest" description="Disordered" evidence="7">
    <location>
        <begin position="514"/>
        <end position="577"/>
    </location>
</feature>